<feature type="region of interest" description="Disordered" evidence="1">
    <location>
        <begin position="1"/>
        <end position="66"/>
    </location>
</feature>
<dbReference type="RefSeq" id="WP_089014779.1">
    <property type="nucleotide sequence ID" value="NZ_LT607754.1"/>
</dbReference>
<evidence type="ECO:0000313" key="3">
    <source>
        <dbReference type="Proteomes" id="UP000198221"/>
    </source>
</evidence>
<keyword evidence="3" id="KW-1185">Reference proteome</keyword>
<name>A0A1C5JTU7_9ACTN</name>
<sequence>MSRYDGGAMMGPERSTGAKSRPAAYGIHVPNDDPFDQVDEWNELGGQPPVAQPTRQWWPPNGEKPQ</sequence>
<accession>A0A1C5JTU7</accession>
<gene>
    <name evidence="2" type="ORF">GA0070613_5419</name>
</gene>
<evidence type="ECO:0000313" key="2">
    <source>
        <dbReference type="EMBL" id="SCG73928.1"/>
    </source>
</evidence>
<dbReference type="Proteomes" id="UP000198221">
    <property type="component" value="Chromosome I"/>
</dbReference>
<feature type="compositionally biased region" description="Acidic residues" evidence="1">
    <location>
        <begin position="33"/>
        <end position="42"/>
    </location>
</feature>
<dbReference type="EMBL" id="LT607754">
    <property type="protein sequence ID" value="SCG73928.1"/>
    <property type="molecule type" value="Genomic_DNA"/>
</dbReference>
<evidence type="ECO:0000256" key="1">
    <source>
        <dbReference type="SAM" id="MobiDB-lite"/>
    </source>
</evidence>
<dbReference type="AlphaFoldDB" id="A0A1C5JTU7"/>
<proteinExistence type="predicted"/>
<reference evidence="3" key="1">
    <citation type="submission" date="2016-06" db="EMBL/GenBank/DDBJ databases">
        <authorList>
            <person name="Varghese N."/>
            <person name="Submissions Spin"/>
        </authorList>
    </citation>
    <scope>NUCLEOTIDE SEQUENCE [LARGE SCALE GENOMIC DNA]</scope>
    <source>
        <strain evidence="3">DSM 43819</strain>
    </source>
</reference>
<organism evidence="2 3">
    <name type="scientific">Micromonospora inositola</name>
    <dbReference type="NCBI Taxonomy" id="47865"/>
    <lineage>
        <taxon>Bacteria</taxon>
        <taxon>Bacillati</taxon>
        <taxon>Actinomycetota</taxon>
        <taxon>Actinomycetes</taxon>
        <taxon>Micromonosporales</taxon>
        <taxon>Micromonosporaceae</taxon>
        <taxon>Micromonospora</taxon>
    </lineage>
</organism>
<protein>
    <submittedName>
        <fullName evidence="2">Uncharacterized protein</fullName>
    </submittedName>
</protein>